<dbReference type="Gene3D" id="1.25.40.10">
    <property type="entry name" value="Tetratricopeptide repeat domain"/>
    <property type="match status" value="2"/>
</dbReference>
<feature type="signal peptide" evidence="1">
    <location>
        <begin position="1"/>
        <end position="30"/>
    </location>
</feature>
<dbReference type="AlphaFoldDB" id="A0A1M7MVF2"/>
<dbReference type="Proteomes" id="UP000184280">
    <property type="component" value="Unassembled WGS sequence"/>
</dbReference>
<accession>A0A1M7MVF2</accession>
<dbReference type="InterPro" id="IPR019734">
    <property type="entry name" value="TPR_rpt"/>
</dbReference>
<dbReference type="SMART" id="SM00028">
    <property type="entry name" value="TPR"/>
    <property type="match status" value="5"/>
</dbReference>
<dbReference type="SUPFAM" id="SSF48452">
    <property type="entry name" value="TPR-like"/>
    <property type="match status" value="1"/>
</dbReference>
<evidence type="ECO:0000313" key="2">
    <source>
        <dbReference type="EMBL" id="SHM95143.1"/>
    </source>
</evidence>
<keyword evidence="1" id="KW-0732">Signal</keyword>
<sequence length="482" mass="54547">MYNQKTEIMKAIKYLVMGALLTGFSATANAQVEELNAALDGIKSKAPNVAELAKTAYKKNKKDANALIKIAQAFYAQKDTANARLFANYANEAGKPKYQFAPAYLLLGDIESAYGTDGGKAAGYYNQAITFDPKNPEGYKKWAMVYRKISPSQAAKKLQEMKAQCPNEDVDAITAHIYMLAGDEKKAYENYAKANIGKLDKLGLNEFVRASYFTGHFQDALRAAEAGIKLEPRNPTFNRLAMFSNYELKNYEAAKAYIHKYFFETDSAKISEYDHFYTALIYQALEDKANMYTHYDKALELVDDDSMIKRWAILKSVSDSYLKDKEFDNAIKYYNQYLACKPDVNSDDMEGVAKIYSKYADEDEARKAEYIKKAIEAYHAMAEKFPVQSTYAAYQCATMNNKLDKNGEKGLAKPDYQKVVELLESKADRTKGEDIMLKYSLHYLMSNAFLYGKNKALAKEYANKILAIDPEYPAAKQIRDLK</sequence>
<organism evidence="2 3">
    <name type="scientific">Xylanibacter ruminicola</name>
    <name type="common">Prevotella ruminicola</name>
    <dbReference type="NCBI Taxonomy" id="839"/>
    <lineage>
        <taxon>Bacteria</taxon>
        <taxon>Pseudomonadati</taxon>
        <taxon>Bacteroidota</taxon>
        <taxon>Bacteroidia</taxon>
        <taxon>Bacteroidales</taxon>
        <taxon>Prevotellaceae</taxon>
        <taxon>Xylanibacter</taxon>
    </lineage>
</organism>
<evidence type="ECO:0000256" key="1">
    <source>
        <dbReference type="SAM" id="SignalP"/>
    </source>
</evidence>
<name>A0A1M7MVF2_XYLRU</name>
<feature type="chain" id="PRO_5009928264" evidence="1">
    <location>
        <begin position="31"/>
        <end position="482"/>
    </location>
</feature>
<dbReference type="EMBL" id="FRCJ01000008">
    <property type="protein sequence ID" value="SHM95143.1"/>
    <property type="molecule type" value="Genomic_DNA"/>
</dbReference>
<evidence type="ECO:0000313" key="3">
    <source>
        <dbReference type="Proteomes" id="UP000184280"/>
    </source>
</evidence>
<reference evidence="2 3" key="1">
    <citation type="submission" date="2016-11" db="EMBL/GenBank/DDBJ databases">
        <authorList>
            <person name="Jaros S."/>
            <person name="Januszkiewicz K."/>
            <person name="Wedrychowicz H."/>
        </authorList>
    </citation>
    <scope>NUCLEOTIDE SEQUENCE [LARGE SCALE GENOMIC DNA]</scope>
    <source>
        <strain evidence="2 3">BPI-34</strain>
    </source>
</reference>
<gene>
    <name evidence="2" type="ORF">SAMN04488494_3013</name>
</gene>
<protein>
    <submittedName>
        <fullName evidence="2">Tetratricopeptide repeat-containing protein</fullName>
    </submittedName>
</protein>
<proteinExistence type="predicted"/>
<dbReference type="InterPro" id="IPR011990">
    <property type="entry name" value="TPR-like_helical_dom_sf"/>
</dbReference>